<evidence type="ECO:0000256" key="1">
    <source>
        <dbReference type="ARBA" id="ARBA00004123"/>
    </source>
</evidence>
<feature type="region of interest" description="Disordered" evidence="7">
    <location>
        <begin position="1"/>
        <end position="25"/>
    </location>
</feature>
<keyword evidence="6" id="KW-0539">Nucleus</keyword>
<reference evidence="9" key="1">
    <citation type="submission" date="2025-08" db="UniProtKB">
        <authorList>
            <consortium name="RefSeq"/>
        </authorList>
    </citation>
    <scope>IDENTIFICATION</scope>
</reference>
<dbReference type="SUPFAM" id="SSF54928">
    <property type="entry name" value="RNA-binding domain, RBD"/>
    <property type="match status" value="1"/>
</dbReference>
<name>A0ABM1EHC8_PRICU</name>
<keyword evidence="2" id="KW-0489">Methyltransferase</keyword>
<dbReference type="GeneID" id="106812280"/>
<dbReference type="PANTHER" id="PTHR45814:SF2">
    <property type="entry name" value="HISTONE-LYSINE N-METHYLTRANSFERASE SETD1"/>
    <property type="match status" value="1"/>
</dbReference>
<evidence type="ECO:0000313" key="9">
    <source>
        <dbReference type="RefSeq" id="XP_014671599.1"/>
    </source>
</evidence>
<dbReference type="RefSeq" id="XP_014671599.1">
    <property type="nucleotide sequence ID" value="XM_014816113.1"/>
</dbReference>
<dbReference type="Proteomes" id="UP000695022">
    <property type="component" value="Unplaced"/>
</dbReference>
<accession>A0ABM1EHC8</accession>
<dbReference type="InterPro" id="IPR044570">
    <property type="entry name" value="Set1-like"/>
</dbReference>
<evidence type="ECO:0000256" key="4">
    <source>
        <dbReference type="ARBA" id="ARBA00022691"/>
    </source>
</evidence>
<feature type="compositionally biased region" description="Gly residues" evidence="7">
    <location>
        <begin position="1"/>
        <end position="12"/>
    </location>
</feature>
<keyword evidence="4" id="KW-0949">S-adenosyl-L-methionine</keyword>
<gene>
    <name evidence="9" type="primary">LOC106812280</name>
</gene>
<keyword evidence="8" id="KW-1185">Reference proteome</keyword>
<dbReference type="InterPro" id="IPR035979">
    <property type="entry name" value="RBD_domain_sf"/>
</dbReference>
<organism evidence="8 9">
    <name type="scientific">Priapulus caudatus</name>
    <name type="common">Priapulid worm</name>
    <dbReference type="NCBI Taxonomy" id="37621"/>
    <lineage>
        <taxon>Eukaryota</taxon>
        <taxon>Metazoa</taxon>
        <taxon>Ecdysozoa</taxon>
        <taxon>Scalidophora</taxon>
        <taxon>Priapulida</taxon>
        <taxon>Priapulimorpha</taxon>
        <taxon>Priapulimorphida</taxon>
        <taxon>Priapulidae</taxon>
        <taxon>Priapulus</taxon>
    </lineage>
</organism>
<dbReference type="PANTHER" id="PTHR45814">
    <property type="entry name" value="HISTONE-LYSINE N-METHYLTRANSFERASE SETD1"/>
    <property type="match status" value="1"/>
</dbReference>
<evidence type="ECO:0000313" key="8">
    <source>
        <dbReference type="Proteomes" id="UP000695022"/>
    </source>
</evidence>
<evidence type="ECO:0000256" key="7">
    <source>
        <dbReference type="SAM" id="MobiDB-lite"/>
    </source>
</evidence>
<dbReference type="Gene3D" id="3.30.70.330">
    <property type="match status" value="1"/>
</dbReference>
<dbReference type="InterPro" id="IPR012677">
    <property type="entry name" value="Nucleotide-bd_a/b_plait_sf"/>
</dbReference>
<keyword evidence="5" id="KW-0156">Chromatin regulator</keyword>
<proteinExistence type="predicted"/>
<evidence type="ECO:0000256" key="2">
    <source>
        <dbReference type="ARBA" id="ARBA00022603"/>
    </source>
</evidence>
<sequence>MNGVMSRGGMGNSGHRHPPSQEEHKYKSFKLIADPLLGRGKQKVIRYDGIIPGKVNQPLVDVRDPRSRLTRLWKDTEPADLPVPKMKIDANYVGPPPPRELTFANLNDNIREAFLDDMCRKFGTVEERQIFYHPKNAQAHGHRQGALRVDDVGPGVHREAATTRRVMGKVMSVFVDNHGCTNTRCHHTLPSHNVRDVEMHISLKSDVFGATCSFLVDACIN</sequence>
<evidence type="ECO:0000256" key="3">
    <source>
        <dbReference type="ARBA" id="ARBA00022679"/>
    </source>
</evidence>
<comment type="subcellular location">
    <subcellularLocation>
        <location evidence="1">Nucleus</location>
    </subcellularLocation>
</comment>
<evidence type="ECO:0000256" key="5">
    <source>
        <dbReference type="ARBA" id="ARBA00022853"/>
    </source>
</evidence>
<evidence type="ECO:0000256" key="6">
    <source>
        <dbReference type="ARBA" id="ARBA00023242"/>
    </source>
</evidence>
<keyword evidence="3" id="KW-0808">Transferase</keyword>
<protein>
    <submittedName>
        <fullName evidence="9">Histone-lysine N-methyltransferase SETD1B-like</fullName>
    </submittedName>
</protein>